<sequence length="146" mass="16404">MTNELAPALPESVAEIAEVIGREQALHLIGSLPQSGSRAWRICVYIPKKLQTVDHQLVRILGYNDAQKMVRAFSGMILQPSNCRFLVRAARNRRIREMAADGHSITEIAHGVALSAYRVREILSGDPPEAETERSAHRARKRRARR</sequence>
<organism evidence="2 3">
    <name type="scientific">Pukyongiella litopenaei</name>
    <dbReference type="NCBI Taxonomy" id="2605946"/>
    <lineage>
        <taxon>Bacteria</taxon>
        <taxon>Pseudomonadati</taxon>
        <taxon>Pseudomonadota</taxon>
        <taxon>Alphaproteobacteria</taxon>
        <taxon>Rhodobacterales</taxon>
        <taxon>Paracoccaceae</taxon>
        <taxon>Pukyongiella</taxon>
    </lineage>
</organism>
<evidence type="ECO:0000256" key="1">
    <source>
        <dbReference type="SAM" id="MobiDB-lite"/>
    </source>
</evidence>
<protein>
    <recommendedName>
        <fullName evidence="4">Mor transcription activator domain-containing protein</fullName>
    </recommendedName>
</protein>
<dbReference type="RefSeq" id="WP_106471690.1">
    <property type="nucleotide sequence ID" value="NZ_CP027665.1"/>
</dbReference>
<dbReference type="KEGG" id="thas:C6Y53_06420"/>
<dbReference type="Proteomes" id="UP000237655">
    <property type="component" value="Chromosome"/>
</dbReference>
<proteinExistence type="predicted"/>
<dbReference type="SUPFAM" id="SSF46689">
    <property type="entry name" value="Homeodomain-like"/>
    <property type="match status" value="1"/>
</dbReference>
<evidence type="ECO:0000313" key="2">
    <source>
        <dbReference type="EMBL" id="AVO37379.1"/>
    </source>
</evidence>
<evidence type="ECO:0000313" key="3">
    <source>
        <dbReference type="Proteomes" id="UP000237655"/>
    </source>
</evidence>
<keyword evidence="3" id="KW-1185">Reference proteome</keyword>
<gene>
    <name evidence="2" type="ORF">C6Y53_06420</name>
</gene>
<dbReference type="AlphaFoldDB" id="A0A2S0MNB5"/>
<evidence type="ECO:0008006" key="4">
    <source>
        <dbReference type="Google" id="ProtNLM"/>
    </source>
</evidence>
<name>A0A2S0MNB5_9RHOB</name>
<feature type="region of interest" description="Disordered" evidence="1">
    <location>
        <begin position="126"/>
        <end position="146"/>
    </location>
</feature>
<dbReference type="EMBL" id="CP027665">
    <property type="protein sequence ID" value="AVO37379.1"/>
    <property type="molecule type" value="Genomic_DNA"/>
</dbReference>
<accession>A0A2S0MNB5</accession>
<dbReference type="InterPro" id="IPR009057">
    <property type="entry name" value="Homeodomain-like_sf"/>
</dbReference>
<reference evidence="3" key="1">
    <citation type="submission" date="2018-03" db="EMBL/GenBank/DDBJ databases">
        <title>Genomic analysis of the strain SH-1 isolated from shrimp intestine.</title>
        <authorList>
            <person name="Kim Y.-S."/>
            <person name="Kim S.-E."/>
            <person name="Kim K.-H."/>
        </authorList>
    </citation>
    <scope>NUCLEOTIDE SEQUENCE [LARGE SCALE GENOMIC DNA]</scope>
    <source>
        <strain evidence="3">SH-1</strain>
    </source>
</reference>
<feature type="compositionally biased region" description="Basic residues" evidence="1">
    <location>
        <begin position="137"/>
        <end position="146"/>
    </location>
</feature>